<reference evidence="2" key="2">
    <citation type="journal article" date="2023" name="IMA Fungus">
        <title>Comparative genomic study of the Penicillium genus elucidates a diverse pangenome and 15 lateral gene transfer events.</title>
        <authorList>
            <person name="Petersen C."/>
            <person name="Sorensen T."/>
            <person name="Nielsen M.R."/>
            <person name="Sondergaard T.E."/>
            <person name="Sorensen J.L."/>
            <person name="Fitzpatrick D.A."/>
            <person name="Frisvad J.C."/>
            <person name="Nielsen K.L."/>
        </authorList>
    </citation>
    <scope>NUCLEOTIDE SEQUENCE</scope>
    <source>
        <strain evidence="2">IBT 17660</strain>
    </source>
</reference>
<evidence type="ECO:0000313" key="2">
    <source>
        <dbReference type="EMBL" id="KAJ5478729.1"/>
    </source>
</evidence>
<feature type="region of interest" description="Disordered" evidence="1">
    <location>
        <begin position="1"/>
        <end position="25"/>
    </location>
</feature>
<evidence type="ECO:0000256" key="1">
    <source>
        <dbReference type="SAM" id="MobiDB-lite"/>
    </source>
</evidence>
<keyword evidence="3" id="KW-1185">Reference proteome</keyword>
<sequence length="92" mass="10460">MTETANVSRQQHRKPRPEKRQKRPQLTHFLCLPLVNTKSLPQLEESLAAFKTAHLAERGPATQSSSKEGTPSAWVFPAQPFVHWAQFTLLLE</sequence>
<organism evidence="2 3">
    <name type="scientific">Penicillium desertorum</name>
    <dbReference type="NCBI Taxonomy" id="1303715"/>
    <lineage>
        <taxon>Eukaryota</taxon>
        <taxon>Fungi</taxon>
        <taxon>Dikarya</taxon>
        <taxon>Ascomycota</taxon>
        <taxon>Pezizomycotina</taxon>
        <taxon>Eurotiomycetes</taxon>
        <taxon>Eurotiomycetidae</taxon>
        <taxon>Eurotiales</taxon>
        <taxon>Aspergillaceae</taxon>
        <taxon>Penicillium</taxon>
    </lineage>
</organism>
<dbReference type="AlphaFoldDB" id="A0A9X0BQ67"/>
<feature type="compositionally biased region" description="Basic residues" evidence="1">
    <location>
        <begin position="10"/>
        <end position="25"/>
    </location>
</feature>
<dbReference type="OrthoDB" id="277832at2759"/>
<accession>A0A9X0BQ67</accession>
<dbReference type="Proteomes" id="UP001147760">
    <property type="component" value="Unassembled WGS sequence"/>
</dbReference>
<dbReference type="EMBL" id="JAPWDO010000003">
    <property type="protein sequence ID" value="KAJ5478729.1"/>
    <property type="molecule type" value="Genomic_DNA"/>
</dbReference>
<protein>
    <submittedName>
        <fullName evidence="2">Uncharacterized protein</fullName>
    </submittedName>
</protein>
<dbReference type="Gene3D" id="3.90.1140.10">
    <property type="entry name" value="Cyclic phosphodiesterase"/>
    <property type="match status" value="1"/>
</dbReference>
<reference evidence="2" key="1">
    <citation type="submission" date="2022-12" db="EMBL/GenBank/DDBJ databases">
        <authorList>
            <person name="Petersen C."/>
        </authorList>
    </citation>
    <scope>NUCLEOTIDE SEQUENCE</scope>
    <source>
        <strain evidence="2">IBT 17660</strain>
    </source>
</reference>
<gene>
    <name evidence="2" type="ORF">N7530_004238</name>
</gene>
<comment type="caution">
    <text evidence="2">The sequence shown here is derived from an EMBL/GenBank/DDBJ whole genome shotgun (WGS) entry which is preliminary data.</text>
</comment>
<evidence type="ECO:0000313" key="3">
    <source>
        <dbReference type="Proteomes" id="UP001147760"/>
    </source>
</evidence>
<proteinExistence type="predicted"/>
<name>A0A9X0BQ67_9EURO</name>